<proteinExistence type="predicted"/>
<dbReference type="RefSeq" id="WP_152828110.1">
    <property type="nucleotide sequence ID" value="NZ_WHUT02000011.1"/>
</dbReference>
<accession>A0A8X8H9A4</accession>
<reference evidence="1" key="1">
    <citation type="submission" date="2020-05" db="EMBL/GenBank/DDBJ databases">
        <title>Fertoebacter nigrum gen. nov., sp. nov., a new member of the family Rhodobacteraceae.</title>
        <authorList>
            <person name="Szuroczki S."/>
            <person name="Abbaszade G."/>
            <person name="Buni D."/>
            <person name="Schumann P."/>
            <person name="Toth E."/>
        </authorList>
    </citation>
    <scope>NUCLEOTIDE SEQUENCE</scope>
    <source>
        <strain evidence="1">RG-N-1a</strain>
    </source>
</reference>
<keyword evidence="2" id="KW-1185">Reference proteome</keyword>
<dbReference type="AlphaFoldDB" id="A0A8X8H9A4"/>
<evidence type="ECO:0000313" key="2">
    <source>
        <dbReference type="Proteomes" id="UP000484076"/>
    </source>
</evidence>
<sequence length="191" mass="21266">MSETLANLTNTITAIAAIGGVVVACRGLRTWKHQILWQQGRGLAVSLVISANKIRLKALTVQSEFAFHYDEARPLQESQFNKLATDVRAFVADLDSLVDELEGLSVEAKLMWDVSFDEVISVFRDSAHSIRGYVFGGIGSISPITDSFQRDQARGTMNMFRDDIYGQSSIFKNMKGAIESIEHIIKEKLPR</sequence>
<gene>
    <name evidence="1" type="ORF">GEU84_016455</name>
</gene>
<comment type="caution">
    <text evidence="1">The sequence shown here is derived from an EMBL/GenBank/DDBJ whole genome shotgun (WGS) entry which is preliminary data.</text>
</comment>
<protein>
    <submittedName>
        <fullName evidence="1">Uncharacterized protein</fullName>
    </submittedName>
</protein>
<name>A0A8X8H9A4_9RHOB</name>
<evidence type="ECO:0000313" key="1">
    <source>
        <dbReference type="EMBL" id="NUB45991.1"/>
    </source>
</evidence>
<dbReference type="Proteomes" id="UP000484076">
    <property type="component" value="Unassembled WGS sequence"/>
</dbReference>
<dbReference type="EMBL" id="WHUT02000011">
    <property type="protein sequence ID" value="NUB45991.1"/>
    <property type="molecule type" value="Genomic_DNA"/>
</dbReference>
<organism evidence="1 2">
    <name type="scientific">Fertoeibacter niger</name>
    <dbReference type="NCBI Taxonomy" id="2656921"/>
    <lineage>
        <taxon>Bacteria</taxon>
        <taxon>Pseudomonadati</taxon>
        <taxon>Pseudomonadota</taxon>
        <taxon>Alphaproteobacteria</taxon>
        <taxon>Rhodobacterales</taxon>
        <taxon>Paracoccaceae</taxon>
        <taxon>Fertoeibacter</taxon>
    </lineage>
</organism>